<evidence type="ECO:0000313" key="3">
    <source>
        <dbReference type="Proteomes" id="UP000499080"/>
    </source>
</evidence>
<name>A0A4Y2FXD5_ARAVE</name>
<evidence type="ECO:0000256" key="1">
    <source>
        <dbReference type="SAM" id="MobiDB-lite"/>
    </source>
</evidence>
<dbReference type="AlphaFoldDB" id="A0A4Y2FXD5"/>
<dbReference type="OrthoDB" id="10260134at2759"/>
<feature type="region of interest" description="Disordered" evidence="1">
    <location>
        <begin position="110"/>
        <end position="131"/>
    </location>
</feature>
<accession>A0A4Y2FXD5</accession>
<comment type="caution">
    <text evidence="2">The sequence shown here is derived from an EMBL/GenBank/DDBJ whole genome shotgun (WGS) entry which is preliminary data.</text>
</comment>
<keyword evidence="3" id="KW-1185">Reference proteome</keyword>
<gene>
    <name evidence="2" type="ORF">AVEN_152325_1</name>
</gene>
<proteinExistence type="predicted"/>
<feature type="compositionally biased region" description="Basic and acidic residues" evidence="1">
    <location>
        <begin position="110"/>
        <end position="122"/>
    </location>
</feature>
<organism evidence="2 3">
    <name type="scientific">Araneus ventricosus</name>
    <name type="common">Orbweaver spider</name>
    <name type="synonym">Epeira ventricosa</name>
    <dbReference type="NCBI Taxonomy" id="182803"/>
    <lineage>
        <taxon>Eukaryota</taxon>
        <taxon>Metazoa</taxon>
        <taxon>Ecdysozoa</taxon>
        <taxon>Arthropoda</taxon>
        <taxon>Chelicerata</taxon>
        <taxon>Arachnida</taxon>
        <taxon>Araneae</taxon>
        <taxon>Araneomorphae</taxon>
        <taxon>Entelegynae</taxon>
        <taxon>Araneoidea</taxon>
        <taxon>Araneidae</taxon>
        <taxon>Araneus</taxon>
    </lineage>
</organism>
<reference evidence="2 3" key="1">
    <citation type="journal article" date="2019" name="Sci. Rep.">
        <title>Orb-weaving spider Araneus ventricosus genome elucidates the spidroin gene catalogue.</title>
        <authorList>
            <person name="Kono N."/>
            <person name="Nakamura H."/>
            <person name="Ohtoshi R."/>
            <person name="Moran D.A.P."/>
            <person name="Shinohara A."/>
            <person name="Yoshida Y."/>
            <person name="Fujiwara M."/>
            <person name="Mori M."/>
            <person name="Tomita M."/>
            <person name="Arakawa K."/>
        </authorList>
    </citation>
    <scope>NUCLEOTIDE SEQUENCE [LARGE SCALE GENOMIC DNA]</scope>
</reference>
<sequence>MEFVFYRCYGKILRKHEQHISCKHRRTHIWRPTFRQVHRSQRESCCGPVNDWRRLAQLPLRLPLGLRHQRTGYTLNLTKVFIDVMAIIGLAYDLKTANLNAIKGRKLKSGDSTRVTRIEKPKHASNTKYPK</sequence>
<dbReference type="Proteomes" id="UP000499080">
    <property type="component" value="Unassembled WGS sequence"/>
</dbReference>
<dbReference type="EMBL" id="BGPR01001088">
    <property type="protein sequence ID" value="GBM45069.1"/>
    <property type="molecule type" value="Genomic_DNA"/>
</dbReference>
<protein>
    <submittedName>
        <fullName evidence="2">Uncharacterized protein</fullName>
    </submittedName>
</protein>
<evidence type="ECO:0000313" key="2">
    <source>
        <dbReference type="EMBL" id="GBM45069.1"/>
    </source>
</evidence>